<evidence type="ECO:0000256" key="7">
    <source>
        <dbReference type="SAM" id="Coils"/>
    </source>
</evidence>
<sequence>MDRLILLLIAAGLFAAAALAQAPVMFDNADETRAALAQALAERRAAEARSAQFEKQASEAEDAAKRYAAEAAAVAAQIQQAEAGIAAANARIAMIDREQLDLREDIGRQQRPVVRLTAALQKFTRRPVALAVLRPGSVKEVVYLRALMHDAVPQVRERTQGLRDRIARGRELRREQLAAANVLSTEETELAARRKELAELETSQRLAARAAGSTANREADRALALAEQARDLDGLVDELDRAATLRSELAALSGPVLRPPRPREPGAAGVELFGSANADAAGPAQPDGPSPYILPVTGRLVTGFGASDGARTSTGLTLAPIAGAQVVAPGAGRIAFAGAYRGYGQIVIVEHAGGWTSLVTGLARADAKVGDQVAAGAPLGVAGPGRPTITLELRKAGEPVNPLRLAE</sequence>
<reference evidence="10 11" key="1">
    <citation type="submission" date="2024-05" db="EMBL/GenBank/DDBJ databases">
        <authorList>
            <person name="Park S."/>
        </authorList>
    </citation>
    <scope>NUCLEOTIDE SEQUENCE [LARGE SCALE GENOMIC DNA]</scope>
    <source>
        <strain evidence="10 11">DGU5</strain>
    </source>
</reference>
<feature type="coiled-coil region" evidence="7">
    <location>
        <begin position="29"/>
        <end position="98"/>
    </location>
</feature>
<evidence type="ECO:0000256" key="1">
    <source>
        <dbReference type="ARBA" id="ARBA00001947"/>
    </source>
</evidence>
<evidence type="ECO:0000256" key="6">
    <source>
        <dbReference type="ARBA" id="ARBA00023049"/>
    </source>
</evidence>
<dbReference type="Gene3D" id="2.70.70.10">
    <property type="entry name" value="Glucose Permease (Domain IIA)"/>
    <property type="match status" value="1"/>
</dbReference>
<keyword evidence="11" id="KW-1185">Reference proteome</keyword>
<dbReference type="InterPro" id="IPR016047">
    <property type="entry name" value="M23ase_b-sheet_dom"/>
</dbReference>
<proteinExistence type="predicted"/>
<evidence type="ECO:0000313" key="11">
    <source>
        <dbReference type="Proteomes" id="UP001484535"/>
    </source>
</evidence>
<keyword evidence="4" id="KW-0378">Hydrolase</keyword>
<dbReference type="InterPro" id="IPR050570">
    <property type="entry name" value="Cell_wall_metabolism_enzyme"/>
</dbReference>
<evidence type="ECO:0000313" key="10">
    <source>
        <dbReference type="EMBL" id="MEN7537439.1"/>
    </source>
</evidence>
<feature type="chain" id="PRO_5045413693" evidence="8">
    <location>
        <begin position="23"/>
        <end position="407"/>
    </location>
</feature>
<dbReference type="Proteomes" id="UP001484535">
    <property type="component" value="Unassembled WGS sequence"/>
</dbReference>
<accession>A0ABV0CX37</accession>
<gene>
    <name evidence="10" type="ORF">ABDJ38_09665</name>
</gene>
<protein>
    <submittedName>
        <fullName evidence="10">Peptidoglycan DD-metalloendopeptidase family protein</fullName>
    </submittedName>
</protein>
<evidence type="ECO:0000259" key="9">
    <source>
        <dbReference type="Pfam" id="PF01551"/>
    </source>
</evidence>
<organism evidence="10 11">
    <name type="scientific">Aurantiacibacter flavus</name>
    <dbReference type="NCBI Taxonomy" id="3145232"/>
    <lineage>
        <taxon>Bacteria</taxon>
        <taxon>Pseudomonadati</taxon>
        <taxon>Pseudomonadota</taxon>
        <taxon>Alphaproteobacteria</taxon>
        <taxon>Sphingomonadales</taxon>
        <taxon>Erythrobacteraceae</taxon>
        <taxon>Aurantiacibacter</taxon>
    </lineage>
</organism>
<keyword evidence="5" id="KW-0862">Zinc</keyword>
<keyword evidence="3" id="KW-0479">Metal-binding</keyword>
<dbReference type="PANTHER" id="PTHR21666:SF288">
    <property type="entry name" value="CELL DIVISION PROTEIN YTFB"/>
    <property type="match status" value="1"/>
</dbReference>
<dbReference type="Pfam" id="PF01551">
    <property type="entry name" value="Peptidase_M23"/>
    <property type="match status" value="1"/>
</dbReference>
<comment type="cofactor">
    <cofactor evidence="1">
        <name>Zn(2+)</name>
        <dbReference type="ChEBI" id="CHEBI:29105"/>
    </cofactor>
</comment>
<dbReference type="CDD" id="cd12797">
    <property type="entry name" value="M23_peptidase"/>
    <property type="match status" value="1"/>
</dbReference>
<dbReference type="SUPFAM" id="SSF51261">
    <property type="entry name" value="Duplicated hybrid motif"/>
    <property type="match status" value="1"/>
</dbReference>
<keyword evidence="6" id="KW-0482">Metalloprotease</keyword>
<dbReference type="PANTHER" id="PTHR21666">
    <property type="entry name" value="PEPTIDASE-RELATED"/>
    <property type="match status" value="1"/>
</dbReference>
<dbReference type="EMBL" id="JBDLBR010000003">
    <property type="protein sequence ID" value="MEN7537439.1"/>
    <property type="molecule type" value="Genomic_DNA"/>
</dbReference>
<evidence type="ECO:0000256" key="8">
    <source>
        <dbReference type="SAM" id="SignalP"/>
    </source>
</evidence>
<comment type="caution">
    <text evidence="10">The sequence shown here is derived from an EMBL/GenBank/DDBJ whole genome shotgun (WGS) entry which is preliminary data.</text>
</comment>
<keyword evidence="2" id="KW-0645">Protease</keyword>
<keyword evidence="7" id="KW-0175">Coiled coil</keyword>
<feature type="signal peptide" evidence="8">
    <location>
        <begin position="1"/>
        <end position="22"/>
    </location>
</feature>
<evidence type="ECO:0000256" key="4">
    <source>
        <dbReference type="ARBA" id="ARBA00022801"/>
    </source>
</evidence>
<evidence type="ECO:0000256" key="2">
    <source>
        <dbReference type="ARBA" id="ARBA00022670"/>
    </source>
</evidence>
<name>A0ABV0CX37_9SPHN</name>
<evidence type="ECO:0000256" key="3">
    <source>
        <dbReference type="ARBA" id="ARBA00022723"/>
    </source>
</evidence>
<evidence type="ECO:0000256" key="5">
    <source>
        <dbReference type="ARBA" id="ARBA00022833"/>
    </source>
</evidence>
<keyword evidence="8" id="KW-0732">Signal</keyword>
<dbReference type="InterPro" id="IPR011055">
    <property type="entry name" value="Dup_hybrid_motif"/>
</dbReference>
<dbReference type="RefSeq" id="WP_346784893.1">
    <property type="nucleotide sequence ID" value="NZ_JBDLBR010000003.1"/>
</dbReference>
<feature type="domain" description="M23ase beta-sheet core" evidence="9">
    <location>
        <begin position="313"/>
        <end position="402"/>
    </location>
</feature>